<accession>A0A8S2XY90</accession>
<protein>
    <submittedName>
        <fullName evidence="1">Uncharacterized protein</fullName>
    </submittedName>
</protein>
<reference evidence="1" key="1">
    <citation type="submission" date="2021-02" db="EMBL/GenBank/DDBJ databases">
        <authorList>
            <person name="Nowell W R."/>
        </authorList>
    </citation>
    <scope>NUCLEOTIDE SEQUENCE</scope>
</reference>
<dbReference type="AlphaFoldDB" id="A0A8S2XY90"/>
<dbReference type="Proteomes" id="UP000676336">
    <property type="component" value="Unassembled WGS sequence"/>
</dbReference>
<organism evidence="1 2">
    <name type="scientific">Rotaria magnacalcarata</name>
    <dbReference type="NCBI Taxonomy" id="392030"/>
    <lineage>
        <taxon>Eukaryota</taxon>
        <taxon>Metazoa</taxon>
        <taxon>Spiralia</taxon>
        <taxon>Gnathifera</taxon>
        <taxon>Rotifera</taxon>
        <taxon>Eurotatoria</taxon>
        <taxon>Bdelloidea</taxon>
        <taxon>Philodinida</taxon>
        <taxon>Philodinidae</taxon>
        <taxon>Rotaria</taxon>
    </lineage>
</organism>
<evidence type="ECO:0000313" key="2">
    <source>
        <dbReference type="Proteomes" id="UP000676336"/>
    </source>
</evidence>
<feature type="non-terminal residue" evidence="1">
    <location>
        <position position="24"/>
    </location>
</feature>
<sequence length="24" mass="2545">MHCVLDPVPVVLLVVEGGPNTVRT</sequence>
<proteinExistence type="predicted"/>
<name>A0A8S2XY90_9BILA</name>
<comment type="caution">
    <text evidence="1">The sequence shown here is derived from an EMBL/GenBank/DDBJ whole genome shotgun (WGS) entry which is preliminary data.</text>
</comment>
<gene>
    <name evidence="1" type="ORF">SMN809_LOCUS35858</name>
</gene>
<dbReference type="EMBL" id="CAJOBI010086646">
    <property type="protein sequence ID" value="CAF4521915.1"/>
    <property type="molecule type" value="Genomic_DNA"/>
</dbReference>
<evidence type="ECO:0000313" key="1">
    <source>
        <dbReference type="EMBL" id="CAF4521915.1"/>
    </source>
</evidence>